<feature type="domain" description="HTH dtxR-type" evidence="5">
    <location>
        <begin position="3"/>
        <end position="64"/>
    </location>
</feature>
<dbReference type="InterPro" id="IPR050536">
    <property type="entry name" value="DtxR_MntR_Metal-Reg"/>
</dbReference>
<gene>
    <name evidence="6" type="ORF">B5E75_07475</name>
</gene>
<dbReference type="RefSeq" id="WP_087358133.1">
    <property type="nucleotide sequence ID" value="NZ_JACJKO010000007.1"/>
</dbReference>
<dbReference type="InterPro" id="IPR036390">
    <property type="entry name" value="WH_DNA-bd_sf"/>
</dbReference>
<keyword evidence="4" id="KW-0804">Transcription</keyword>
<evidence type="ECO:0000259" key="5">
    <source>
        <dbReference type="PROSITE" id="PS50944"/>
    </source>
</evidence>
<dbReference type="GO" id="GO:0046914">
    <property type="term" value="F:transition metal ion binding"/>
    <property type="evidence" value="ECO:0007669"/>
    <property type="project" value="InterPro"/>
</dbReference>
<evidence type="ECO:0000256" key="2">
    <source>
        <dbReference type="ARBA" id="ARBA00023015"/>
    </source>
</evidence>
<dbReference type="InterPro" id="IPR036388">
    <property type="entry name" value="WH-like_DNA-bd_sf"/>
</dbReference>
<dbReference type="InterPro" id="IPR022689">
    <property type="entry name" value="Iron_dep_repressor"/>
</dbReference>
<evidence type="ECO:0000313" key="7">
    <source>
        <dbReference type="Proteomes" id="UP000195305"/>
    </source>
</evidence>
<name>A0A1Y4SW61_9FIRM</name>
<dbReference type="GO" id="GO:0003700">
    <property type="term" value="F:DNA-binding transcription factor activity"/>
    <property type="evidence" value="ECO:0007669"/>
    <property type="project" value="InterPro"/>
</dbReference>
<reference evidence="6 7" key="1">
    <citation type="journal article" date="2018" name="BMC Genomics">
        <title>Whole genome sequencing and function prediction of 133 gut anaerobes isolated from chicken caecum in pure cultures.</title>
        <authorList>
            <person name="Medvecky M."/>
            <person name="Cejkova D."/>
            <person name="Polansky O."/>
            <person name="Karasova D."/>
            <person name="Kubasova T."/>
            <person name="Cizek A."/>
            <person name="Rychlik I."/>
        </authorList>
    </citation>
    <scope>NUCLEOTIDE SEQUENCE [LARGE SCALE GENOMIC DNA]</scope>
    <source>
        <strain evidence="6 7">An13</strain>
    </source>
</reference>
<dbReference type="InterPro" id="IPR001367">
    <property type="entry name" value="Fe_dep_repressor"/>
</dbReference>
<dbReference type="Pfam" id="PF02742">
    <property type="entry name" value="Fe_dep_repr_C"/>
    <property type="match status" value="1"/>
</dbReference>
<comment type="similarity">
    <text evidence="1">Belongs to the DtxR/MntR family.</text>
</comment>
<dbReference type="Gene3D" id="1.10.10.10">
    <property type="entry name" value="Winged helix-like DNA-binding domain superfamily/Winged helix DNA-binding domain"/>
    <property type="match status" value="1"/>
</dbReference>
<dbReference type="PROSITE" id="PS50944">
    <property type="entry name" value="HTH_DTXR"/>
    <property type="match status" value="1"/>
</dbReference>
<comment type="caution">
    <text evidence="6">The sequence shown here is derived from an EMBL/GenBank/DDBJ whole genome shotgun (WGS) entry which is preliminary data.</text>
</comment>
<dbReference type="InterPro" id="IPR036421">
    <property type="entry name" value="Fe_dep_repressor_sf"/>
</dbReference>
<dbReference type="Gene3D" id="1.10.60.10">
    <property type="entry name" value="Iron dependent repressor, metal binding and dimerisation domain"/>
    <property type="match status" value="1"/>
</dbReference>
<dbReference type="SMART" id="SM00529">
    <property type="entry name" value="HTH_DTXR"/>
    <property type="match status" value="1"/>
</dbReference>
<dbReference type="GO" id="GO:0046983">
    <property type="term" value="F:protein dimerization activity"/>
    <property type="evidence" value="ECO:0007669"/>
    <property type="project" value="InterPro"/>
</dbReference>
<keyword evidence="3" id="KW-0238">DNA-binding</keyword>
<dbReference type="SUPFAM" id="SSF46785">
    <property type="entry name" value="Winged helix' DNA-binding domain"/>
    <property type="match status" value="1"/>
</dbReference>
<dbReference type="SUPFAM" id="SSF47979">
    <property type="entry name" value="Iron-dependent repressor protein, dimerization domain"/>
    <property type="match status" value="1"/>
</dbReference>
<evidence type="ECO:0000256" key="1">
    <source>
        <dbReference type="ARBA" id="ARBA00007871"/>
    </source>
</evidence>
<organism evidence="6 7">
    <name type="scientific">Massilimicrobiota timonensis</name>
    <dbReference type="NCBI Taxonomy" id="1776392"/>
    <lineage>
        <taxon>Bacteria</taxon>
        <taxon>Bacillati</taxon>
        <taxon>Bacillota</taxon>
        <taxon>Erysipelotrichia</taxon>
        <taxon>Erysipelotrichales</taxon>
        <taxon>Erysipelotrichaceae</taxon>
        <taxon>Massilimicrobiota</taxon>
    </lineage>
</organism>
<dbReference type="OrthoDB" id="9794394at2"/>
<keyword evidence="7" id="KW-1185">Reference proteome</keyword>
<accession>A0A1Y4SW61</accession>
<evidence type="ECO:0000313" key="6">
    <source>
        <dbReference type="EMBL" id="OUQ34169.1"/>
    </source>
</evidence>
<protein>
    <submittedName>
        <fullName evidence="6">DtxR family transcriptional regulator</fullName>
    </submittedName>
</protein>
<proteinExistence type="inferred from homology"/>
<dbReference type="AlphaFoldDB" id="A0A1Y4SW61"/>
<sequence length="122" mass="14089">MDLHESGEMYLETILILKNQNEYVRSIDIAHTMDFSKPSVSRAIKLLKESQLIVVDDKGYIDFTDEGRRIAEKVYNRHQILTAFLISIGVSDKQAEDDACRIEHIISDETQQCIQNFLKKQS</sequence>
<keyword evidence="2" id="KW-0805">Transcription regulation</keyword>
<evidence type="ECO:0000256" key="3">
    <source>
        <dbReference type="ARBA" id="ARBA00023125"/>
    </source>
</evidence>
<dbReference type="EMBL" id="NFLJ01000019">
    <property type="protein sequence ID" value="OUQ34169.1"/>
    <property type="molecule type" value="Genomic_DNA"/>
</dbReference>
<dbReference type="Proteomes" id="UP000195305">
    <property type="component" value="Unassembled WGS sequence"/>
</dbReference>
<dbReference type="GO" id="GO:0003677">
    <property type="term" value="F:DNA binding"/>
    <property type="evidence" value="ECO:0007669"/>
    <property type="project" value="UniProtKB-KW"/>
</dbReference>
<dbReference type="PANTHER" id="PTHR33238:SF7">
    <property type="entry name" value="IRON-DEPENDENT TRANSCRIPTIONAL REGULATOR"/>
    <property type="match status" value="1"/>
</dbReference>
<dbReference type="Pfam" id="PF01325">
    <property type="entry name" value="Fe_dep_repress"/>
    <property type="match status" value="1"/>
</dbReference>
<dbReference type="PANTHER" id="PTHR33238">
    <property type="entry name" value="IRON (METAL) DEPENDENT REPRESSOR, DTXR FAMILY"/>
    <property type="match status" value="1"/>
</dbReference>
<dbReference type="InterPro" id="IPR022687">
    <property type="entry name" value="HTH_DTXR"/>
</dbReference>
<evidence type="ECO:0000256" key="4">
    <source>
        <dbReference type="ARBA" id="ARBA00023163"/>
    </source>
</evidence>